<keyword evidence="4" id="KW-0274">FAD</keyword>
<reference evidence="9 10" key="1">
    <citation type="journal article" date="2018" name="Mol. Ecol.">
        <title>The obligate alkalophilic soda-lake fungus Sodiomyces alkalinus has shifted to a protein diet.</title>
        <authorList>
            <person name="Grum-Grzhimaylo A.A."/>
            <person name="Falkoski D.L."/>
            <person name="van den Heuvel J."/>
            <person name="Valero-Jimenez C.A."/>
            <person name="Min B."/>
            <person name="Choi I.G."/>
            <person name="Lipzen A."/>
            <person name="Daum C.G."/>
            <person name="Aanen D.K."/>
            <person name="Tsang A."/>
            <person name="Henrissat B."/>
            <person name="Bilanenko E.N."/>
            <person name="de Vries R.P."/>
            <person name="van Kan J.A.L."/>
            <person name="Grigoriev I.V."/>
            <person name="Debets A.J.M."/>
        </authorList>
    </citation>
    <scope>NUCLEOTIDE SEQUENCE [LARGE SCALE GENOMIC DNA]</scope>
    <source>
        <strain evidence="9 10">F11</strain>
    </source>
</reference>
<evidence type="ECO:0000313" key="10">
    <source>
        <dbReference type="Proteomes" id="UP000272025"/>
    </source>
</evidence>
<comment type="similarity">
    <text evidence="2">Belongs to the FMO family.</text>
</comment>
<dbReference type="Proteomes" id="UP000272025">
    <property type="component" value="Unassembled WGS sequence"/>
</dbReference>
<feature type="region of interest" description="Disordered" evidence="8">
    <location>
        <begin position="57"/>
        <end position="92"/>
    </location>
</feature>
<dbReference type="InterPro" id="IPR020946">
    <property type="entry name" value="Flavin_mOase-like"/>
</dbReference>
<protein>
    <submittedName>
        <fullName evidence="9">Thiol-specific monooxygenase</fullName>
    </submittedName>
</protein>
<dbReference type="AlphaFoldDB" id="A0A3N2PXQ5"/>
<proteinExistence type="inferred from homology"/>
<accession>A0A3N2PXQ5</accession>
<dbReference type="SUPFAM" id="SSF51905">
    <property type="entry name" value="FAD/NAD(P)-binding domain"/>
    <property type="match status" value="2"/>
</dbReference>
<evidence type="ECO:0000256" key="4">
    <source>
        <dbReference type="ARBA" id="ARBA00022827"/>
    </source>
</evidence>
<dbReference type="InterPro" id="IPR036188">
    <property type="entry name" value="FAD/NAD-bd_sf"/>
</dbReference>
<keyword evidence="10" id="KW-1185">Reference proteome</keyword>
<evidence type="ECO:0000313" key="9">
    <source>
        <dbReference type="EMBL" id="ROT39301.1"/>
    </source>
</evidence>
<evidence type="ECO:0000256" key="2">
    <source>
        <dbReference type="ARBA" id="ARBA00009183"/>
    </source>
</evidence>
<dbReference type="OrthoDB" id="66881at2759"/>
<keyword evidence="3" id="KW-0285">Flavoprotein</keyword>
<keyword evidence="7 9" id="KW-0503">Monooxygenase</keyword>
<dbReference type="STRING" id="1314773.A0A3N2PXQ5"/>
<keyword evidence="5" id="KW-0521">NADP</keyword>
<feature type="compositionally biased region" description="Pro residues" evidence="8">
    <location>
        <begin position="60"/>
        <end position="78"/>
    </location>
</feature>
<dbReference type="EMBL" id="ML119054">
    <property type="protein sequence ID" value="ROT39301.1"/>
    <property type="molecule type" value="Genomic_DNA"/>
</dbReference>
<evidence type="ECO:0000256" key="1">
    <source>
        <dbReference type="ARBA" id="ARBA00001974"/>
    </source>
</evidence>
<dbReference type="GO" id="GO:0050661">
    <property type="term" value="F:NADP binding"/>
    <property type="evidence" value="ECO:0007669"/>
    <property type="project" value="InterPro"/>
</dbReference>
<dbReference type="GO" id="GO:0004499">
    <property type="term" value="F:N,N-dimethylaniline monooxygenase activity"/>
    <property type="evidence" value="ECO:0007669"/>
    <property type="project" value="InterPro"/>
</dbReference>
<comment type="cofactor">
    <cofactor evidence="1">
        <name>FAD</name>
        <dbReference type="ChEBI" id="CHEBI:57692"/>
    </cofactor>
</comment>
<keyword evidence="6" id="KW-0560">Oxidoreductase</keyword>
<dbReference type="FunFam" id="3.50.50.60:FF:000138">
    <property type="entry name" value="Flavin-containing monooxygenase"/>
    <property type="match status" value="1"/>
</dbReference>
<evidence type="ECO:0000256" key="6">
    <source>
        <dbReference type="ARBA" id="ARBA00023002"/>
    </source>
</evidence>
<evidence type="ECO:0000256" key="5">
    <source>
        <dbReference type="ARBA" id="ARBA00022857"/>
    </source>
</evidence>
<evidence type="ECO:0000256" key="8">
    <source>
        <dbReference type="SAM" id="MobiDB-lite"/>
    </source>
</evidence>
<dbReference type="Pfam" id="PF00743">
    <property type="entry name" value="FMO-like"/>
    <property type="match status" value="2"/>
</dbReference>
<sequence>MGSSIGRDFAVKTVAIIGAGPCGLSTAKYLLDRGCFQSIVIFEQQAEVGGIWRYSRETPRPPPIPQTDPFYPPDPPLPPEHDGGGAAATRKAPTYTTPMYERLHANIPKTLMQYHDEPFPDDSWIFPSRQDILQYVVRYAEEIRHLIKFCFRVDKVSLRQEEGGRRDQWDVEAASTVTPGETFSGTFDAVVVANGHYATPFIPAVEGIEAFHAAHPGVITHSKSYRSPGPLAGKKVVVVGNGPSGLDVARQVSEVAARTLLSVRGTPTPADKLAHVRADEVAEIDAFLPGRTRAIRLKDGTVEEGVDAVVYCTGFLFSYPFLVPDLAHGLLTTGHGVHGLYQHVFLRRHPTLAFVGLLVKAVPFQISEAQGAAVAAVWAGALRLPSEEEMEAWERRLAEAKGEALHTFAKHGDDGLYINELHDWVMTAWSSAGQRKKPPYWGEETMWERGIIADAKMRFEKQGGNRPARTLAELGLHTRR</sequence>
<dbReference type="PANTHER" id="PTHR23023">
    <property type="entry name" value="DIMETHYLANILINE MONOOXYGENASE"/>
    <property type="match status" value="1"/>
</dbReference>
<evidence type="ECO:0000256" key="7">
    <source>
        <dbReference type="ARBA" id="ARBA00023033"/>
    </source>
</evidence>
<dbReference type="InterPro" id="IPR050346">
    <property type="entry name" value="FMO-like"/>
</dbReference>
<dbReference type="GeneID" id="39578304"/>
<dbReference type="Pfam" id="PF13450">
    <property type="entry name" value="NAD_binding_8"/>
    <property type="match status" value="1"/>
</dbReference>
<name>A0A3N2PXQ5_SODAK</name>
<dbReference type="GO" id="GO:0050660">
    <property type="term" value="F:flavin adenine dinucleotide binding"/>
    <property type="evidence" value="ECO:0007669"/>
    <property type="project" value="InterPro"/>
</dbReference>
<dbReference type="PRINTS" id="PR00370">
    <property type="entry name" value="FMOXYGENASE"/>
</dbReference>
<dbReference type="RefSeq" id="XP_028467107.1">
    <property type="nucleotide sequence ID" value="XM_028609826.1"/>
</dbReference>
<gene>
    <name evidence="9" type="ORF">SODALDRAFT_323704</name>
</gene>
<organism evidence="9 10">
    <name type="scientific">Sodiomyces alkalinus (strain CBS 110278 / VKM F-3762 / F11)</name>
    <name type="common">Alkaliphilic filamentous fungus</name>
    <dbReference type="NCBI Taxonomy" id="1314773"/>
    <lineage>
        <taxon>Eukaryota</taxon>
        <taxon>Fungi</taxon>
        <taxon>Dikarya</taxon>
        <taxon>Ascomycota</taxon>
        <taxon>Pezizomycotina</taxon>
        <taxon>Sordariomycetes</taxon>
        <taxon>Hypocreomycetidae</taxon>
        <taxon>Glomerellales</taxon>
        <taxon>Plectosphaerellaceae</taxon>
        <taxon>Sodiomyces</taxon>
    </lineage>
</organism>
<dbReference type="InterPro" id="IPR000960">
    <property type="entry name" value="Flavin_mOase"/>
</dbReference>
<dbReference type="Gene3D" id="3.50.50.60">
    <property type="entry name" value="FAD/NAD(P)-binding domain"/>
    <property type="match status" value="2"/>
</dbReference>
<dbReference type="PIRSF" id="PIRSF000332">
    <property type="entry name" value="FMO"/>
    <property type="match status" value="1"/>
</dbReference>
<evidence type="ECO:0000256" key="3">
    <source>
        <dbReference type="ARBA" id="ARBA00022630"/>
    </source>
</evidence>